<keyword evidence="3" id="KW-1185">Reference proteome</keyword>
<organism evidence="2 3">
    <name type="scientific">Xylaria multiplex</name>
    <dbReference type="NCBI Taxonomy" id="323545"/>
    <lineage>
        <taxon>Eukaryota</taxon>
        <taxon>Fungi</taxon>
        <taxon>Dikarya</taxon>
        <taxon>Ascomycota</taxon>
        <taxon>Pezizomycotina</taxon>
        <taxon>Sordariomycetes</taxon>
        <taxon>Xylariomycetidae</taxon>
        <taxon>Xylariales</taxon>
        <taxon>Xylariaceae</taxon>
        <taxon>Xylaria</taxon>
    </lineage>
</organism>
<feature type="region of interest" description="Disordered" evidence="1">
    <location>
        <begin position="1"/>
        <end position="31"/>
    </location>
</feature>
<comment type="caution">
    <text evidence="2">The sequence shown here is derived from an EMBL/GenBank/DDBJ whole genome shotgun (WGS) entry which is preliminary data.</text>
</comment>
<evidence type="ECO:0008006" key="4">
    <source>
        <dbReference type="Google" id="ProtNLM"/>
    </source>
</evidence>
<protein>
    <recommendedName>
        <fullName evidence="4">Spo12-like protein</fullName>
    </recommendedName>
</protein>
<accession>A0A7C8MWS7</accession>
<dbReference type="AlphaFoldDB" id="A0A7C8MWS7"/>
<dbReference type="Proteomes" id="UP000481858">
    <property type="component" value="Unassembled WGS sequence"/>
</dbReference>
<reference evidence="2 3" key="1">
    <citation type="submission" date="2019-12" db="EMBL/GenBank/DDBJ databases">
        <title>Draft genome sequence of the ascomycete Xylaria multiplex DSM 110363.</title>
        <authorList>
            <person name="Buettner E."/>
            <person name="Kellner H."/>
        </authorList>
    </citation>
    <scope>NUCLEOTIDE SEQUENCE [LARGE SCALE GENOMIC DNA]</scope>
    <source>
        <strain evidence="2 3">DSM 110363</strain>
    </source>
</reference>
<dbReference type="Pfam" id="PF05032">
    <property type="entry name" value="Spo12"/>
    <property type="match status" value="1"/>
</dbReference>
<dbReference type="EMBL" id="WUBL01000028">
    <property type="protein sequence ID" value="KAF2970035.1"/>
    <property type="molecule type" value="Genomic_DNA"/>
</dbReference>
<evidence type="ECO:0000313" key="2">
    <source>
        <dbReference type="EMBL" id="KAF2970035.1"/>
    </source>
</evidence>
<evidence type="ECO:0000313" key="3">
    <source>
        <dbReference type="Proteomes" id="UP000481858"/>
    </source>
</evidence>
<dbReference type="InterPro" id="IPR007727">
    <property type="entry name" value="Spo12"/>
</dbReference>
<feature type="compositionally biased region" description="Polar residues" evidence="1">
    <location>
        <begin position="13"/>
        <end position="25"/>
    </location>
</feature>
<dbReference type="InParanoid" id="A0A7C8MWS7"/>
<evidence type="ECO:0000256" key="1">
    <source>
        <dbReference type="SAM" id="MobiDB-lite"/>
    </source>
</evidence>
<name>A0A7C8MWS7_9PEZI</name>
<dbReference type="OrthoDB" id="5578329at2759"/>
<gene>
    <name evidence="2" type="ORF">GQX73_g3546</name>
</gene>
<proteinExistence type="predicted"/>
<sequence length="183" mass="18624">MGSANVLSEKDANNSLKSLAGTGTNKADIKSMEYHRQVLKSKMEEEKYGHTANPTNTTITISSSAVGASSGLGPTNVPAAVKPSLASSSQKLLHRALSGLPADPNASGACSAASQYISPSDNIMSPCTAKLNALKGRHAGKAKPKSLFAQASAKKFVGENALGARNAGQASSANANNANQQGQ</sequence>